<comment type="caution">
    <text evidence="1">The sequence shown here is derived from an EMBL/GenBank/DDBJ whole genome shotgun (WGS) entry which is preliminary data.</text>
</comment>
<organism evidence="1 2">
    <name type="scientific">Roseinatronobacter alkalisoli</name>
    <dbReference type="NCBI Taxonomy" id="3028235"/>
    <lineage>
        <taxon>Bacteria</taxon>
        <taxon>Pseudomonadati</taxon>
        <taxon>Pseudomonadota</taxon>
        <taxon>Alphaproteobacteria</taxon>
        <taxon>Rhodobacterales</taxon>
        <taxon>Paracoccaceae</taxon>
        <taxon>Roseinatronobacter</taxon>
    </lineage>
</organism>
<dbReference type="RefSeq" id="WP_274354326.1">
    <property type="nucleotide sequence ID" value="NZ_JAQZSM010000045.1"/>
</dbReference>
<protein>
    <submittedName>
        <fullName evidence="1">Uncharacterized protein</fullName>
    </submittedName>
</protein>
<sequence length="85" mass="9695">MIQFGTNPIAWANDDDQTLGADIPTERILDEAGRQIGFDGIENGHRWPQDDPEAPRALLAEYVLRFISGRHSLNRHCQVVVRWVQ</sequence>
<proteinExistence type="predicted"/>
<gene>
    <name evidence="1" type="ORF">PUT78_21610</name>
</gene>
<dbReference type="Proteomes" id="UP001431784">
    <property type="component" value="Unassembled WGS sequence"/>
</dbReference>
<accession>A0ABT5TEV9</accession>
<keyword evidence="2" id="KW-1185">Reference proteome</keyword>
<name>A0ABT5TEV9_9RHOB</name>
<dbReference type="EMBL" id="JAQZSM010000045">
    <property type="protein sequence ID" value="MDD7973661.1"/>
    <property type="molecule type" value="Genomic_DNA"/>
</dbReference>
<evidence type="ECO:0000313" key="2">
    <source>
        <dbReference type="Proteomes" id="UP001431784"/>
    </source>
</evidence>
<reference evidence="1" key="1">
    <citation type="submission" date="2023-02" db="EMBL/GenBank/DDBJ databases">
        <title>Description of Roseinatronobacter alkalisoli sp. nov., an alkaliphilic bacerium isolated from soda soil.</title>
        <authorList>
            <person name="Wei W."/>
        </authorList>
    </citation>
    <scope>NUCLEOTIDE SEQUENCE</scope>
    <source>
        <strain evidence="1">HJB301</strain>
    </source>
</reference>
<evidence type="ECO:0000313" key="1">
    <source>
        <dbReference type="EMBL" id="MDD7973661.1"/>
    </source>
</evidence>
<dbReference type="Gene3D" id="3.20.20.150">
    <property type="entry name" value="Divalent-metal-dependent TIM barrel enzymes"/>
    <property type="match status" value="1"/>
</dbReference>